<dbReference type="CDD" id="cd06261">
    <property type="entry name" value="TM_PBP2"/>
    <property type="match status" value="2"/>
</dbReference>
<evidence type="ECO:0000313" key="10">
    <source>
        <dbReference type="EMBL" id="HJC06096.1"/>
    </source>
</evidence>
<keyword evidence="3" id="KW-1003">Cell membrane</keyword>
<dbReference type="GO" id="GO:0005886">
    <property type="term" value="C:plasma membrane"/>
    <property type="evidence" value="ECO:0007669"/>
    <property type="project" value="UniProtKB-SubCell"/>
</dbReference>
<evidence type="ECO:0000256" key="7">
    <source>
        <dbReference type="ARBA" id="ARBA00023136"/>
    </source>
</evidence>
<keyword evidence="5 8" id="KW-0812">Transmembrane</keyword>
<keyword evidence="4" id="KW-0997">Cell inner membrane</keyword>
<sequence>MEITRKAGAAIAQTAIYLLAVLMFLLPLARLLLMGITLEDGRYGLENFATLLSEERTWEAIANTILIAVTSTTLAAVLGSGLAFLTAYCNIKRKGLIEFLVLLPFIIPSYIITLSWSSFLSSRGVLNQFITSLGLPALDIYTMGGIILVLGFCNIPIVYVNVVHMLRKIPRDMEWAARACGYSQRRAMVKINLVSAAPAIAAGSVLAFLSAIDNFSVPAFLGISSGIPVLSTYIYENAIGFGPNAFPLAASLSMILSVIAVAGTLLEGFFVKRGASLDSIKEDYSVRVHFKKSLRILLEWGTLTLLLILNIIPMVSMVASSFLKSYGLDFAPENLTFGNFAFVFHNRGVVSAIRTSLILAAVTTFVCIVAGTAIAYAKLRRGSRAAVILEKCASLTYAIPGIVLALSMIFHWVEPIPGFRPGIYGTIHILVVAYITRYLVLQIKGSTTALLTIDPAMEEACAASGRGFFARWFSVLLPLLTGPILSGAFMIFVPALTELTLSSMLASAGTKTIGLTIFNYQQGGDYNLAAAMSVLVTVLVVAGYCLINRKKLIFKQKEVSGYEPTYTAGNKKFQQNPGPQGN</sequence>
<dbReference type="InterPro" id="IPR035906">
    <property type="entry name" value="MetI-like_sf"/>
</dbReference>
<comment type="similarity">
    <text evidence="8">Belongs to the binding-protein-dependent transport system permease family.</text>
</comment>
<feature type="transmembrane region" description="Helical" evidence="8">
    <location>
        <begin position="140"/>
        <end position="163"/>
    </location>
</feature>
<evidence type="ECO:0000256" key="6">
    <source>
        <dbReference type="ARBA" id="ARBA00022989"/>
    </source>
</evidence>
<feature type="transmembrane region" description="Helical" evidence="8">
    <location>
        <begin position="60"/>
        <end position="87"/>
    </location>
</feature>
<dbReference type="Gene3D" id="1.10.3720.10">
    <property type="entry name" value="MetI-like"/>
    <property type="match status" value="2"/>
</dbReference>
<dbReference type="AlphaFoldDB" id="A0A9D2SGW7"/>
<reference evidence="10" key="1">
    <citation type="journal article" date="2021" name="PeerJ">
        <title>Extensive microbial diversity within the chicken gut microbiome revealed by metagenomics and culture.</title>
        <authorList>
            <person name="Gilroy R."/>
            <person name="Ravi A."/>
            <person name="Getino M."/>
            <person name="Pursley I."/>
            <person name="Horton D.L."/>
            <person name="Alikhan N.F."/>
            <person name="Baker D."/>
            <person name="Gharbi K."/>
            <person name="Hall N."/>
            <person name="Watson M."/>
            <person name="Adriaenssens E.M."/>
            <person name="Foster-Nyarko E."/>
            <person name="Jarju S."/>
            <person name="Secka A."/>
            <person name="Antonio M."/>
            <person name="Oren A."/>
            <person name="Chaudhuri R.R."/>
            <person name="La Ragione R."/>
            <person name="Hildebrand F."/>
            <person name="Pallen M.J."/>
        </authorList>
    </citation>
    <scope>NUCLEOTIDE SEQUENCE</scope>
    <source>
        <strain evidence="10">CHK180-15479</strain>
    </source>
</reference>
<dbReference type="SUPFAM" id="SSF161098">
    <property type="entry name" value="MetI-like"/>
    <property type="match status" value="2"/>
</dbReference>
<dbReference type="GO" id="GO:0055085">
    <property type="term" value="P:transmembrane transport"/>
    <property type="evidence" value="ECO:0007669"/>
    <property type="project" value="InterPro"/>
</dbReference>
<keyword evidence="2 8" id="KW-0813">Transport</keyword>
<evidence type="ECO:0000256" key="5">
    <source>
        <dbReference type="ARBA" id="ARBA00022692"/>
    </source>
</evidence>
<dbReference type="InterPro" id="IPR000515">
    <property type="entry name" value="MetI-like"/>
</dbReference>
<dbReference type="Proteomes" id="UP000823910">
    <property type="component" value="Unassembled WGS sequence"/>
</dbReference>
<evidence type="ECO:0000256" key="2">
    <source>
        <dbReference type="ARBA" id="ARBA00022448"/>
    </source>
</evidence>
<feature type="transmembrane region" description="Helical" evidence="8">
    <location>
        <begin position="528"/>
        <end position="547"/>
    </location>
</feature>
<comment type="subcellular location">
    <subcellularLocation>
        <location evidence="1">Cell inner membrane</location>
        <topology evidence="1">Multi-pass membrane protein</topology>
    </subcellularLocation>
    <subcellularLocation>
        <location evidence="8">Cell membrane</location>
        <topology evidence="8">Multi-pass membrane protein</topology>
    </subcellularLocation>
</comment>
<dbReference type="PANTHER" id="PTHR43357">
    <property type="entry name" value="INNER MEMBRANE ABC TRANSPORTER PERMEASE PROTEIN YDCV"/>
    <property type="match status" value="1"/>
</dbReference>
<reference evidence="10" key="2">
    <citation type="submission" date="2021-04" db="EMBL/GenBank/DDBJ databases">
        <authorList>
            <person name="Gilroy R."/>
        </authorList>
    </citation>
    <scope>NUCLEOTIDE SEQUENCE</scope>
    <source>
        <strain evidence="10">CHK180-15479</strain>
    </source>
</reference>
<accession>A0A9D2SGW7</accession>
<feature type="transmembrane region" description="Helical" evidence="8">
    <location>
        <begin position="388"/>
        <end position="410"/>
    </location>
</feature>
<feature type="transmembrane region" description="Helical" evidence="8">
    <location>
        <begin position="191"/>
        <end position="212"/>
    </location>
</feature>
<feature type="transmembrane region" description="Helical" evidence="8">
    <location>
        <begin position="422"/>
        <end position="440"/>
    </location>
</feature>
<feature type="domain" description="ABC transmembrane type-1" evidence="9">
    <location>
        <begin position="353"/>
        <end position="547"/>
    </location>
</feature>
<proteinExistence type="inferred from homology"/>
<feature type="transmembrane region" description="Helical" evidence="8">
    <location>
        <begin position="475"/>
        <end position="496"/>
    </location>
</feature>
<dbReference type="Pfam" id="PF00528">
    <property type="entry name" value="BPD_transp_1"/>
    <property type="match status" value="2"/>
</dbReference>
<evidence type="ECO:0000313" key="11">
    <source>
        <dbReference type="Proteomes" id="UP000823910"/>
    </source>
</evidence>
<dbReference type="PANTHER" id="PTHR43357:SF3">
    <property type="entry name" value="FE(3+)-TRANSPORT SYSTEM PERMEASE PROTEIN FBPB 2"/>
    <property type="match status" value="1"/>
</dbReference>
<protein>
    <submittedName>
        <fullName evidence="10">Iron ABC transporter permease</fullName>
    </submittedName>
</protein>
<keyword evidence="7 8" id="KW-0472">Membrane</keyword>
<dbReference type="EMBL" id="DWWT01000034">
    <property type="protein sequence ID" value="HJC06096.1"/>
    <property type="molecule type" value="Genomic_DNA"/>
</dbReference>
<feature type="transmembrane region" description="Helical" evidence="8">
    <location>
        <begin position="245"/>
        <end position="271"/>
    </location>
</feature>
<gene>
    <name evidence="10" type="ORF">H9704_08065</name>
</gene>
<evidence type="ECO:0000256" key="8">
    <source>
        <dbReference type="RuleBase" id="RU363032"/>
    </source>
</evidence>
<comment type="caution">
    <text evidence="10">The sequence shown here is derived from an EMBL/GenBank/DDBJ whole genome shotgun (WGS) entry which is preliminary data.</text>
</comment>
<feature type="transmembrane region" description="Helical" evidence="8">
    <location>
        <begin position="357"/>
        <end position="376"/>
    </location>
</feature>
<organism evidence="10 11">
    <name type="scientific">Candidatus Enterocloster excrementipullorum</name>
    <dbReference type="NCBI Taxonomy" id="2838559"/>
    <lineage>
        <taxon>Bacteria</taxon>
        <taxon>Bacillati</taxon>
        <taxon>Bacillota</taxon>
        <taxon>Clostridia</taxon>
        <taxon>Lachnospirales</taxon>
        <taxon>Lachnospiraceae</taxon>
        <taxon>Enterocloster</taxon>
    </lineage>
</organism>
<keyword evidence="6 8" id="KW-1133">Transmembrane helix</keyword>
<evidence type="ECO:0000256" key="3">
    <source>
        <dbReference type="ARBA" id="ARBA00022475"/>
    </source>
</evidence>
<evidence type="ECO:0000256" key="1">
    <source>
        <dbReference type="ARBA" id="ARBA00004429"/>
    </source>
</evidence>
<feature type="transmembrane region" description="Helical" evidence="8">
    <location>
        <begin position="99"/>
        <end position="120"/>
    </location>
</feature>
<evidence type="ECO:0000259" key="9">
    <source>
        <dbReference type="PROSITE" id="PS50928"/>
    </source>
</evidence>
<name>A0A9D2SGW7_9FIRM</name>
<feature type="transmembrane region" description="Helical" evidence="8">
    <location>
        <begin position="297"/>
        <end position="323"/>
    </location>
</feature>
<feature type="transmembrane region" description="Helical" evidence="8">
    <location>
        <begin position="7"/>
        <end position="29"/>
    </location>
</feature>
<feature type="domain" description="ABC transmembrane type-1" evidence="9">
    <location>
        <begin position="61"/>
        <end position="267"/>
    </location>
</feature>
<evidence type="ECO:0000256" key="4">
    <source>
        <dbReference type="ARBA" id="ARBA00022519"/>
    </source>
</evidence>
<dbReference type="PROSITE" id="PS50928">
    <property type="entry name" value="ABC_TM1"/>
    <property type="match status" value="2"/>
</dbReference>